<reference evidence="1 2" key="1">
    <citation type="submission" date="2021-02" db="EMBL/GenBank/DDBJ databases">
        <title>Actinophytocola xerophila sp. nov., isolated from soil of cotton cropping field.</title>
        <authorList>
            <person name="Huang R."/>
            <person name="Chen X."/>
            <person name="Ge X."/>
            <person name="Liu W."/>
        </authorList>
    </citation>
    <scope>NUCLEOTIDE SEQUENCE [LARGE SCALE GENOMIC DNA]</scope>
    <source>
        <strain evidence="1 2">S1-96</strain>
    </source>
</reference>
<keyword evidence="2" id="KW-1185">Reference proteome</keyword>
<gene>
    <name evidence="1" type="ORF">JT362_07810</name>
</gene>
<dbReference type="PROSITE" id="PS51257">
    <property type="entry name" value="PROKAR_LIPOPROTEIN"/>
    <property type="match status" value="1"/>
</dbReference>
<proteinExistence type="predicted"/>
<evidence type="ECO:0008006" key="3">
    <source>
        <dbReference type="Google" id="ProtNLM"/>
    </source>
</evidence>
<evidence type="ECO:0000313" key="1">
    <source>
        <dbReference type="EMBL" id="MCT2583020.1"/>
    </source>
</evidence>
<dbReference type="Proteomes" id="UP001156441">
    <property type="component" value="Unassembled WGS sequence"/>
</dbReference>
<comment type="caution">
    <text evidence="1">The sequence shown here is derived from an EMBL/GenBank/DDBJ whole genome shotgun (WGS) entry which is preliminary data.</text>
</comment>
<accession>A0ABT2J574</accession>
<organism evidence="1 2">
    <name type="scientific">Actinophytocola gossypii</name>
    <dbReference type="NCBI Taxonomy" id="2812003"/>
    <lineage>
        <taxon>Bacteria</taxon>
        <taxon>Bacillati</taxon>
        <taxon>Actinomycetota</taxon>
        <taxon>Actinomycetes</taxon>
        <taxon>Pseudonocardiales</taxon>
        <taxon>Pseudonocardiaceae</taxon>
    </lineage>
</organism>
<evidence type="ECO:0000313" key="2">
    <source>
        <dbReference type="Proteomes" id="UP001156441"/>
    </source>
</evidence>
<protein>
    <recommendedName>
        <fullName evidence="3">DUF3558 domain-containing protein</fullName>
    </recommendedName>
</protein>
<name>A0ABT2J574_9PSEU</name>
<sequence>MRVAVVVLFLVLAGCTVPVGSRPLPDPAVPVDRDQDAVLAALRLVDACAMVDGNVTALGPHRCQVRAGGNEFFIRMGVRFDEEDKSRPRVLGGAKAYVDPLDRARCSAHLPVSFKLSIRFDVVRGPCAAVLPVVETAARRLPTLPPAELPMADWDPCTLLAAALPTRLDHQLDLDRRGRHGMDGCVADAELPTPVPRIQLTLAYGPDPDSSDTVGGMPVAVEPIGSKCEVSWTNGPFGAAEQVVAVRAPDCDLAREIAAGVLSTPPRPPSITPQDPLLYGPDEPDVPRTGPCAYIKLDCRPHEDTPLPDDDIVAAAEDPDVACQLAREPVRERFPLVDPVITYDHCQFVTTSRAVTVGVSFHPPGQHELYRGKGTRADIAGLESWTVDRDTTRAIEVVLPEQRLVVSVTVEGDRAPLRQARGIVEDIVTTYLV</sequence>
<dbReference type="EMBL" id="JAFFZE010000006">
    <property type="protein sequence ID" value="MCT2583020.1"/>
    <property type="molecule type" value="Genomic_DNA"/>
</dbReference>
<dbReference type="RefSeq" id="WP_260190352.1">
    <property type="nucleotide sequence ID" value="NZ_JAFFZE010000006.1"/>
</dbReference>